<dbReference type="InterPro" id="IPR000719">
    <property type="entry name" value="Prot_kinase_dom"/>
</dbReference>
<keyword evidence="4 10" id="KW-0812">Transmembrane</keyword>
<dbReference type="GO" id="GO:0005886">
    <property type="term" value="C:plasma membrane"/>
    <property type="evidence" value="ECO:0007669"/>
    <property type="project" value="TreeGrafter"/>
</dbReference>
<gene>
    <name evidence="13" type="ORF">Cfor_09373</name>
</gene>
<dbReference type="GO" id="GO:0004016">
    <property type="term" value="F:adenylate cyclase activity"/>
    <property type="evidence" value="ECO:0007669"/>
    <property type="project" value="TreeGrafter"/>
</dbReference>
<evidence type="ECO:0000256" key="9">
    <source>
        <dbReference type="ARBA" id="ARBA00023293"/>
    </source>
</evidence>
<dbReference type="AlphaFoldDB" id="A0A6L2Q986"/>
<comment type="subcellular location">
    <subcellularLocation>
        <location evidence="2">Membrane</location>
    </subcellularLocation>
</comment>
<dbReference type="InterPro" id="IPR001245">
    <property type="entry name" value="Ser-Thr/Tyr_kinase_cat_dom"/>
</dbReference>
<dbReference type="PANTHER" id="PTHR11920:SF474">
    <property type="entry name" value="RECEPTOR-TYPE GUANYLATE CYCLASE GYC76C"/>
    <property type="match status" value="1"/>
</dbReference>
<keyword evidence="7 10" id="KW-0472">Membrane</keyword>
<feature type="signal peptide" evidence="11">
    <location>
        <begin position="1"/>
        <end position="29"/>
    </location>
</feature>
<evidence type="ECO:0000256" key="6">
    <source>
        <dbReference type="ARBA" id="ARBA00022989"/>
    </source>
</evidence>
<dbReference type="GO" id="GO:0004383">
    <property type="term" value="F:guanylate cyclase activity"/>
    <property type="evidence" value="ECO:0007669"/>
    <property type="project" value="UniProtKB-EC"/>
</dbReference>
<evidence type="ECO:0000313" key="13">
    <source>
        <dbReference type="EMBL" id="GFG40122.1"/>
    </source>
</evidence>
<dbReference type="InterPro" id="IPR028082">
    <property type="entry name" value="Peripla_BP_I"/>
</dbReference>
<dbReference type="Gene3D" id="3.40.50.2300">
    <property type="match status" value="2"/>
</dbReference>
<dbReference type="PANTHER" id="PTHR11920">
    <property type="entry name" value="GUANYLYL CYCLASE"/>
    <property type="match status" value="1"/>
</dbReference>
<evidence type="ECO:0000256" key="11">
    <source>
        <dbReference type="SAM" id="SignalP"/>
    </source>
</evidence>
<evidence type="ECO:0000256" key="8">
    <source>
        <dbReference type="ARBA" id="ARBA00023239"/>
    </source>
</evidence>
<dbReference type="Pfam" id="PF01094">
    <property type="entry name" value="ANF_receptor"/>
    <property type="match status" value="1"/>
</dbReference>
<keyword evidence="5" id="KW-0547">Nucleotide-binding</keyword>
<dbReference type="GO" id="GO:0007168">
    <property type="term" value="P:receptor guanylyl cyclase signaling pathway"/>
    <property type="evidence" value="ECO:0007669"/>
    <property type="project" value="TreeGrafter"/>
</dbReference>
<dbReference type="GO" id="GO:0001653">
    <property type="term" value="F:peptide receptor activity"/>
    <property type="evidence" value="ECO:0007669"/>
    <property type="project" value="TreeGrafter"/>
</dbReference>
<name>A0A6L2Q986_COPFO</name>
<feature type="transmembrane region" description="Helical" evidence="10">
    <location>
        <begin position="504"/>
        <end position="525"/>
    </location>
</feature>
<evidence type="ECO:0000256" key="2">
    <source>
        <dbReference type="ARBA" id="ARBA00004370"/>
    </source>
</evidence>
<evidence type="ECO:0000313" key="14">
    <source>
        <dbReference type="Proteomes" id="UP000502823"/>
    </source>
</evidence>
<dbReference type="InterPro" id="IPR001828">
    <property type="entry name" value="ANF_lig-bd_rcpt"/>
</dbReference>
<comment type="catalytic activity">
    <reaction evidence="1">
        <text>GTP = 3',5'-cyclic GMP + diphosphate</text>
        <dbReference type="Rhea" id="RHEA:13665"/>
        <dbReference type="ChEBI" id="CHEBI:33019"/>
        <dbReference type="ChEBI" id="CHEBI:37565"/>
        <dbReference type="ChEBI" id="CHEBI:57746"/>
        <dbReference type="EC" id="4.6.1.2"/>
    </reaction>
</comment>
<dbReference type="OrthoDB" id="5984008at2759"/>
<sequence length="682" mass="77595">MRPGAPRLAELLSCRLLLVLMACCPGIPADQPGTKKTLTIGYLAAVKGTLKDRQGLAVSGALSMALQEVNNDSTILKDIQLVPRWHDTEGDRLRATQFITQMLCQGVAAFIGPEGSCFVESIVSQSSNVPMISYKCKDPEASAVDTFARTEPPDTQVTKSVISLLRYYNWRKFVILYEDYWQPVAMSLEDQAIRNNMTVKHKRAVNDNINCCEKELPCCQTSYWYQVMQATRNITRIYVFLGNPKVLVEMMNTMHALQMFDNGEYMVITVDMETYSYREAYKYLWQPEQMEKVENCQQHQKGFLNRGRSLLVVVSSPPNEGRYSDFTRRVAEYNIKEPFNFTMPTILQKDGFHKYVSIYAAYLYDAVMLYARALDAILGEYKNVTDDIFHEVVRNGTRIIGKLKNHTYESITGSSIKMDHNGDSEGNFSVAALKRYSYVYNTNMYNFTCDYFIRPVAGFQQGENPVNPDFDCHIDWPGGRKPDDEPSCGFEHERCQSDKQQSSVIAAATLAVFLFCAGVITLSIYRKWKIEQEIEGLLWKVDPQDLHGYFNNDVISSPSKLSLVSATSFESRCGAQVFAATGQYKGVMVRIKELKFSKKKDIARDVMKEMRLLRDIRHDNINSFIGACLEPMRILIITDYCAKGSLYDIVENEDIKLDMMFMASLVHDLIKVGRQAGKTRSC</sequence>
<dbReference type="Proteomes" id="UP000502823">
    <property type="component" value="Unassembled WGS sequence"/>
</dbReference>
<dbReference type="Gene3D" id="1.10.510.10">
    <property type="entry name" value="Transferase(Phosphotransferase) domain 1"/>
    <property type="match status" value="1"/>
</dbReference>
<feature type="chain" id="PRO_5026780024" description="guanylate cyclase" evidence="11">
    <location>
        <begin position="30"/>
        <end position="682"/>
    </location>
</feature>
<evidence type="ECO:0000259" key="12">
    <source>
        <dbReference type="PROSITE" id="PS50011"/>
    </source>
</evidence>
<evidence type="ECO:0000256" key="5">
    <source>
        <dbReference type="ARBA" id="ARBA00022741"/>
    </source>
</evidence>
<dbReference type="GO" id="GO:0004672">
    <property type="term" value="F:protein kinase activity"/>
    <property type="evidence" value="ECO:0007669"/>
    <property type="project" value="InterPro"/>
</dbReference>
<evidence type="ECO:0000256" key="1">
    <source>
        <dbReference type="ARBA" id="ARBA00001436"/>
    </source>
</evidence>
<dbReference type="InParanoid" id="A0A6L2Q986"/>
<dbReference type="EC" id="4.6.1.2" evidence="3"/>
<reference evidence="14" key="1">
    <citation type="submission" date="2020-01" db="EMBL/GenBank/DDBJ databases">
        <title>Draft genome sequence of the Termite Coptotermes fromosanus.</title>
        <authorList>
            <person name="Itakura S."/>
            <person name="Yosikawa Y."/>
            <person name="Umezawa K."/>
        </authorList>
    </citation>
    <scope>NUCLEOTIDE SEQUENCE [LARGE SCALE GENOMIC DNA]</scope>
</reference>
<keyword evidence="6 10" id="KW-1133">Transmembrane helix</keyword>
<dbReference type="CDD" id="cd06370">
    <property type="entry name" value="PBP1_SAP_GC-like"/>
    <property type="match status" value="1"/>
</dbReference>
<keyword evidence="11" id="KW-0732">Signal</keyword>
<evidence type="ECO:0000256" key="3">
    <source>
        <dbReference type="ARBA" id="ARBA00012202"/>
    </source>
</evidence>
<dbReference type="PROSITE" id="PS50011">
    <property type="entry name" value="PROTEIN_KINASE_DOM"/>
    <property type="match status" value="1"/>
</dbReference>
<organism evidence="13 14">
    <name type="scientific">Coptotermes formosanus</name>
    <name type="common">Formosan subterranean termite</name>
    <dbReference type="NCBI Taxonomy" id="36987"/>
    <lineage>
        <taxon>Eukaryota</taxon>
        <taxon>Metazoa</taxon>
        <taxon>Ecdysozoa</taxon>
        <taxon>Arthropoda</taxon>
        <taxon>Hexapoda</taxon>
        <taxon>Insecta</taxon>
        <taxon>Pterygota</taxon>
        <taxon>Neoptera</taxon>
        <taxon>Polyneoptera</taxon>
        <taxon>Dictyoptera</taxon>
        <taxon>Blattodea</taxon>
        <taxon>Blattoidea</taxon>
        <taxon>Termitoidae</taxon>
        <taxon>Rhinotermitidae</taxon>
        <taxon>Coptotermes</taxon>
    </lineage>
</organism>
<keyword evidence="9" id="KW-0141">cGMP biosynthesis</keyword>
<proteinExistence type="predicted"/>
<dbReference type="InterPro" id="IPR050401">
    <property type="entry name" value="Cyclic_nucleotide_synthase"/>
</dbReference>
<dbReference type="SUPFAM" id="SSF53822">
    <property type="entry name" value="Periplasmic binding protein-like I"/>
    <property type="match status" value="1"/>
</dbReference>
<dbReference type="SUPFAM" id="SSF56112">
    <property type="entry name" value="Protein kinase-like (PK-like)"/>
    <property type="match status" value="1"/>
</dbReference>
<dbReference type="EMBL" id="BLKM01001521">
    <property type="protein sequence ID" value="GFG40122.1"/>
    <property type="molecule type" value="Genomic_DNA"/>
</dbReference>
<protein>
    <recommendedName>
        <fullName evidence="3">guanylate cyclase</fullName>
        <ecNumber evidence="3">4.6.1.2</ecNumber>
    </recommendedName>
</protein>
<evidence type="ECO:0000256" key="7">
    <source>
        <dbReference type="ARBA" id="ARBA00023136"/>
    </source>
</evidence>
<accession>A0A6L2Q986</accession>
<dbReference type="InterPro" id="IPR011009">
    <property type="entry name" value="Kinase-like_dom_sf"/>
</dbReference>
<dbReference type="Pfam" id="PF07714">
    <property type="entry name" value="PK_Tyr_Ser-Thr"/>
    <property type="match status" value="1"/>
</dbReference>
<evidence type="ECO:0000256" key="4">
    <source>
        <dbReference type="ARBA" id="ARBA00022692"/>
    </source>
</evidence>
<comment type="caution">
    <text evidence="13">The sequence shown here is derived from an EMBL/GenBank/DDBJ whole genome shotgun (WGS) entry which is preliminary data.</text>
</comment>
<keyword evidence="8" id="KW-0456">Lyase</keyword>
<dbReference type="GO" id="GO:0005524">
    <property type="term" value="F:ATP binding"/>
    <property type="evidence" value="ECO:0007669"/>
    <property type="project" value="InterPro"/>
</dbReference>
<dbReference type="FunFam" id="3.40.50.2300:FF:000403">
    <property type="entry name" value="Guanylate cyclase"/>
    <property type="match status" value="1"/>
</dbReference>
<keyword evidence="14" id="KW-1185">Reference proteome</keyword>
<feature type="domain" description="Protein kinase" evidence="12">
    <location>
        <begin position="563"/>
        <end position="682"/>
    </location>
</feature>
<evidence type="ECO:0000256" key="10">
    <source>
        <dbReference type="SAM" id="Phobius"/>
    </source>
</evidence>